<dbReference type="Proteomes" id="UP000790787">
    <property type="component" value="Chromosome 7"/>
</dbReference>
<gene>
    <name evidence="2" type="primary">LOC142162076</name>
</gene>
<evidence type="ECO:0000313" key="1">
    <source>
        <dbReference type="Proteomes" id="UP000790787"/>
    </source>
</evidence>
<organism evidence="1 2">
    <name type="scientific">Nicotiana tabacum</name>
    <name type="common">Common tobacco</name>
    <dbReference type="NCBI Taxonomy" id="4097"/>
    <lineage>
        <taxon>Eukaryota</taxon>
        <taxon>Viridiplantae</taxon>
        <taxon>Streptophyta</taxon>
        <taxon>Embryophyta</taxon>
        <taxon>Tracheophyta</taxon>
        <taxon>Spermatophyta</taxon>
        <taxon>Magnoliopsida</taxon>
        <taxon>eudicotyledons</taxon>
        <taxon>Gunneridae</taxon>
        <taxon>Pentapetalae</taxon>
        <taxon>asterids</taxon>
        <taxon>lamiids</taxon>
        <taxon>Solanales</taxon>
        <taxon>Solanaceae</taxon>
        <taxon>Nicotianoideae</taxon>
        <taxon>Nicotianeae</taxon>
        <taxon>Nicotiana</taxon>
    </lineage>
</organism>
<keyword evidence="1" id="KW-1185">Reference proteome</keyword>
<name>A0AC58RP50_TOBAC</name>
<sequence length="205" mass="24089">MSPFKALYGYDPPQPTFELVAQSKVNSVDELLRERQIMSRVLQENLRKAQERMKLYADAKRTKRYFQEGDWVFLKLRPYRQVSMAVRRNLKLASKYYGPYQIVKKIEHVAYELKLPVGSKIHPIFHVLQLKKKVGNQVLPSMEPQICYNDGQILVEPVAILDRRMVKKKNKAAVKVLVQWANLSPEEATWEDYNFLCSQFPEFQP</sequence>
<reference evidence="2" key="2">
    <citation type="submission" date="2025-08" db="UniProtKB">
        <authorList>
            <consortium name="RefSeq"/>
        </authorList>
    </citation>
    <scope>IDENTIFICATION</scope>
    <source>
        <tissue evidence="2">Leaf</tissue>
    </source>
</reference>
<proteinExistence type="predicted"/>
<dbReference type="RefSeq" id="XP_075074483.1">
    <property type="nucleotide sequence ID" value="XM_075218382.1"/>
</dbReference>
<protein>
    <submittedName>
        <fullName evidence="2">Uncharacterized protein LOC142162076</fullName>
    </submittedName>
</protein>
<accession>A0AC58RP50</accession>
<evidence type="ECO:0000313" key="2">
    <source>
        <dbReference type="RefSeq" id="XP_075074483.1"/>
    </source>
</evidence>
<reference evidence="1" key="1">
    <citation type="journal article" date="2014" name="Nat. Commun.">
        <title>The tobacco genome sequence and its comparison with those of tomato and potato.</title>
        <authorList>
            <person name="Sierro N."/>
            <person name="Battey J.N."/>
            <person name="Ouadi S."/>
            <person name="Bakaher N."/>
            <person name="Bovet L."/>
            <person name="Willig A."/>
            <person name="Goepfert S."/>
            <person name="Peitsch M.C."/>
            <person name="Ivanov N.V."/>
        </authorList>
    </citation>
    <scope>NUCLEOTIDE SEQUENCE [LARGE SCALE GENOMIC DNA]</scope>
</reference>